<protein>
    <recommendedName>
        <fullName evidence="2">TIR domain-containing protein</fullName>
    </recommendedName>
</protein>
<dbReference type="AlphaFoldDB" id="A0A2G2WKI2"/>
<keyword evidence="1" id="KW-0520">NAD</keyword>
<sequence>MASQIQSVRKWKYDVFLNFRPEDLGRIFIAHLYKRLEDLRINAFRPDDVESERGEGEPISTKILEAIEESRIAITIFSKYYASSRRCLEELTKIMECVDNKGMKFFSVLYQSTASQVLCNFDQVMLAQLGIYGLNGSYMVEFLRLKDILCKAFNIAGLNCL</sequence>
<dbReference type="PANTHER" id="PTHR32009">
    <property type="entry name" value="TMV RESISTANCE PROTEIN N-LIKE"/>
    <property type="match status" value="1"/>
</dbReference>
<dbReference type="InterPro" id="IPR000157">
    <property type="entry name" value="TIR_dom"/>
</dbReference>
<dbReference type="Proteomes" id="UP000224567">
    <property type="component" value="Unassembled WGS sequence"/>
</dbReference>
<dbReference type="PROSITE" id="PS50104">
    <property type="entry name" value="TIR"/>
    <property type="match status" value="1"/>
</dbReference>
<reference evidence="4" key="2">
    <citation type="journal article" date="2017" name="J. Anim. Genet.">
        <title>Multiple reference genome sequences of hot pepper reveal the massive evolution of plant disease resistance genes by retroduplication.</title>
        <authorList>
            <person name="Kim S."/>
            <person name="Park J."/>
            <person name="Yeom S.-I."/>
            <person name="Kim Y.-M."/>
            <person name="Seo E."/>
            <person name="Kim K.-T."/>
            <person name="Kim M.-S."/>
            <person name="Lee J.M."/>
            <person name="Cheong K."/>
            <person name="Shin H.-S."/>
            <person name="Kim S.-B."/>
            <person name="Han K."/>
            <person name="Lee J."/>
            <person name="Park M."/>
            <person name="Lee H.-A."/>
            <person name="Lee H.-Y."/>
            <person name="Lee Y."/>
            <person name="Oh S."/>
            <person name="Lee J.H."/>
            <person name="Choi E."/>
            <person name="Choi E."/>
            <person name="Lee S.E."/>
            <person name="Jeon J."/>
            <person name="Kim H."/>
            <person name="Choi G."/>
            <person name="Song H."/>
            <person name="Lee J."/>
            <person name="Lee S.-C."/>
            <person name="Kwon J.-K."/>
            <person name="Lee H.-Y."/>
            <person name="Koo N."/>
            <person name="Hong Y."/>
            <person name="Kim R.W."/>
            <person name="Kang W.-H."/>
            <person name="Huh J.H."/>
            <person name="Kang B.-C."/>
            <person name="Yang T.-J."/>
            <person name="Lee Y.-H."/>
            <person name="Bennetzen J.L."/>
            <person name="Choi D."/>
        </authorList>
    </citation>
    <scope>NUCLEOTIDE SEQUENCE [LARGE SCALE GENOMIC DNA]</scope>
    <source>
        <strain evidence="4">cv. PBC81</strain>
    </source>
</reference>
<dbReference type="OrthoDB" id="1678688at2759"/>
<dbReference type="SMART" id="SM00255">
    <property type="entry name" value="TIR"/>
    <property type="match status" value="1"/>
</dbReference>
<evidence type="ECO:0000259" key="2">
    <source>
        <dbReference type="PROSITE" id="PS50104"/>
    </source>
</evidence>
<organism evidence="3 4">
    <name type="scientific">Capsicum baccatum</name>
    <name type="common">Peruvian pepper</name>
    <dbReference type="NCBI Taxonomy" id="33114"/>
    <lineage>
        <taxon>Eukaryota</taxon>
        <taxon>Viridiplantae</taxon>
        <taxon>Streptophyta</taxon>
        <taxon>Embryophyta</taxon>
        <taxon>Tracheophyta</taxon>
        <taxon>Spermatophyta</taxon>
        <taxon>Magnoliopsida</taxon>
        <taxon>eudicotyledons</taxon>
        <taxon>Gunneridae</taxon>
        <taxon>Pentapetalae</taxon>
        <taxon>asterids</taxon>
        <taxon>lamiids</taxon>
        <taxon>Solanales</taxon>
        <taxon>Solanaceae</taxon>
        <taxon>Solanoideae</taxon>
        <taxon>Capsiceae</taxon>
        <taxon>Capsicum</taxon>
    </lineage>
</organism>
<dbReference type="GO" id="GO:0007165">
    <property type="term" value="P:signal transduction"/>
    <property type="evidence" value="ECO:0007669"/>
    <property type="project" value="InterPro"/>
</dbReference>
<name>A0A2G2WKI2_CAPBA</name>
<evidence type="ECO:0000313" key="4">
    <source>
        <dbReference type="Proteomes" id="UP000224567"/>
    </source>
</evidence>
<evidence type="ECO:0000256" key="1">
    <source>
        <dbReference type="ARBA" id="ARBA00023027"/>
    </source>
</evidence>
<dbReference type="EMBL" id="MLFT02000006">
    <property type="protein sequence ID" value="PHT45679.1"/>
    <property type="molecule type" value="Genomic_DNA"/>
</dbReference>
<evidence type="ECO:0000313" key="3">
    <source>
        <dbReference type="EMBL" id="PHT45679.1"/>
    </source>
</evidence>
<comment type="caution">
    <text evidence="3">The sequence shown here is derived from an EMBL/GenBank/DDBJ whole genome shotgun (WGS) entry which is preliminary data.</text>
</comment>
<dbReference type="Gene3D" id="3.40.50.10140">
    <property type="entry name" value="Toll/interleukin-1 receptor homology (TIR) domain"/>
    <property type="match status" value="1"/>
</dbReference>
<accession>A0A2G2WKI2</accession>
<gene>
    <name evidence="3" type="ORF">CQW23_14837</name>
</gene>
<dbReference type="PANTHER" id="PTHR32009:SF89">
    <property type="entry name" value="TMV RESISTANCE PROTEIN N"/>
    <property type="match status" value="1"/>
</dbReference>
<reference evidence="3 4" key="1">
    <citation type="journal article" date="2017" name="Genome Biol.">
        <title>New reference genome sequences of hot pepper reveal the massive evolution of plant disease-resistance genes by retroduplication.</title>
        <authorList>
            <person name="Kim S."/>
            <person name="Park J."/>
            <person name="Yeom S.I."/>
            <person name="Kim Y.M."/>
            <person name="Seo E."/>
            <person name="Kim K.T."/>
            <person name="Kim M.S."/>
            <person name="Lee J.M."/>
            <person name="Cheong K."/>
            <person name="Shin H.S."/>
            <person name="Kim S.B."/>
            <person name="Han K."/>
            <person name="Lee J."/>
            <person name="Park M."/>
            <person name="Lee H.A."/>
            <person name="Lee H.Y."/>
            <person name="Lee Y."/>
            <person name="Oh S."/>
            <person name="Lee J.H."/>
            <person name="Choi E."/>
            <person name="Choi E."/>
            <person name="Lee S.E."/>
            <person name="Jeon J."/>
            <person name="Kim H."/>
            <person name="Choi G."/>
            <person name="Song H."/>
            <person name="Lee J."/>
            <person name="Lee S.C."/>
            <person name="Kwon J.K."/>
            <person name="Lee H.Y."/>
            <person name="Koo N."/>
            <person name="Hong Y."/>
            <person name="Kim R.W."/>
            <person name="Kang W.H."/>
            <person name="Huh J.H."/>
            <person name="Kang B.C."/>
            <person name="Yang T.J."/>
            <person name="Lee Y.H."/>
            <person name="Bennetzen J.L."/>
            <person name="Choi D."/>
        </authorList>
    </citation>
    <scope>NUCLEOTIDE SEQUENCE [LARGE SCALE GENOMIC DNA]</scope>
    <source>
        <strain evidence="4">cv. PBC81</strain>
    </source>
</reference>
<dbReference type="SUPFAM" id="SSF52200">
    <property type="entry name" value="Toll/Interleukin receptor TIR domain"/>
    <property type="match status" value="1"/>
</dbReference>
<dbReference type="InterPro" id="IPR035897">
    <property type="entry name" value="Toll_tir_struct_dom_sf"/>
</dbReference>
<dbReference type="Pfam" id="PF01582">
    <property type="entry name" value="TIR"/>
    <property type="match status" value="1"/>
</dbReference>
<proteinExistence type="predicted"/>
<feature type="domain" description="TIR" evidence="2">
    <location>
        <begin position="11"/>
        <end position="161"/>
    </location>
</feature>
<keyword evidence="4" id="KW-1185">Reference proteome</keyword>